<sequence>MIQKSSANKVFCWHLRSIHQWEVISILSHRPSSFFNDLSDGLPLTCTNLYRVVSVDKSKPSQLSSLDNYGNNELSVEDQRAF</sequence>
<evidence type="ECO:0000256" key="1">
    <source>
        <dbReference type="SAM" id="MobiDB-lite"/>
    </source>
</evidence>
<protein>
    <submittedName>
        <fullName evidence="2">Uncharacterized protein</fullName>
    </submittedName>
</protein>
<organism evidence="2 3">
    <name type="scientific">Dreissena polymorpha</name>
    <name type="common">Zebra mussel</name>
    <name type="synonym">Mytilus polymorpha</name>
    <dbReference type="NCBI Taxonomy" id="45954"/>
    <lineage>
        <taxon>Eukaryota</taxon>
        <taxon>Metazoa</taxon>
        <taxon>Spiralia</taxon>
        <taxon>Lophotrochozoa</taxon>
        <taxon>Mollusca</taxon>
        <taxon>Bivalvia</taxon>
        <taxon>Autobranchia</taxon>
        <taxon>Heteroconchia</taxon>
        <taxon>Euheterodonta</taxon>
        <taxon>Imparidentia</taxon>
        <taxon>Neoheterodontei</taxon>
        <taxon>Myida</taxon>
        <taxon>Dreissenoidea</taxon>
        <taxon>Dreissenidae</taxon>
        <taxon>Dreissena</taxon>
    </lineage>
</organism>
<accession>A0A9D4CAC4</accession>
<evidence type="ECO:0000313" key="3">
    <source>
        <dbReference type="Proteomes" id="UP000828390"/>
    </source>
</evidence>
<reference evidence="2" key="2">
    <citation type="submission" date="2020-11" db="EMBL/GenBank/DDBJ databases">
        <authorList>
            <person name="McCartney M.A."/>
            <person name="Auch B."/>
            <person name="Kono T."/>
            <person name="Mallez S."/>
            <person name="Becker A."/>
            <person name="Gohl D.M."/>
            <person name="Silverstein K.A.T."/>
            <person name="Koren S."/>
            <person name="Bechman K.B."/>
            <person name="Herman A."/>
            <person name="Abrahante J.E."/>
            <person name="Garbe J."/>
        </authorList>
    </citation>
    <scope>NUCLEOTIDE SEQUENCE</scope>
    <source>
        <strain evidence="2">Duluth1</strain>
        <tissue evidence="2">Whole animal</tissue>
    </source>
</reference>
<evidence type="ECO:0000313" key="2">
    <source>
        <dbReference type="EMBL" id="KAH3720447.1"/>
    </source>
</evidence>
<feature type="region of interest" description="Disordered" evidence="1">
    <location>
        <begin position="60"/>
        <end position="82"/>
    </location>
</feature>
<reference evidence="2" key="1">
    <citation type="journal article" date="2019" name="bioRxiv">
        <title>The Genome of the Zebra Mussel, Dreissena polymorpha: A Resource for Invasive Species Research.</title>
        <authorList>
            <person name="McCartney M.A."/>
            <person name="Auch B."/>
            <person name="Kono T."/>
            <person name="Mallez S."/>
            <person name="Zhang Y."/>
            <person name="Obille A."/>
            <person name="Becker A."/>
            <person name="Abrahante J.E."/>
            <person name="Garbe J."/>
            <person name="Badalamenti J.P."/>
            <person name="Herman A."/>
            <person name="Mangelson H."/>
            <person name="Liachko I."/>
            <person name="Sullivan S."/>
            <person name="Sone E.D."/>
            <person name="Koren S."/>
            <person name="Silverstein K.A.T."/>
            <person name="Beckman K.B."/>
            <person name="Gohl D.M."/>
        </authorList>
    </citation>
    <scope>NUCLEOTIDE SEQUENCE</scope>
    <source>
        <strain evidence="2">Duluth1</strain>
        <tissue evidence="2">Whole animal</tissue>
    </source>
</reference>
<dbReference type="Proteomes" id="UP000828390">
    <property type="component" value="Unassembled WGS sequence"/>
</dbReference>
<dbReference type="EMBL" id="JAIWYP010000013">
    <property type="protein sequence ID" value="KAH3720447.1"/>
    <property type="molecule type" value="Genomic_DNA"/>
</dbReference>
<feature type="compositionally biased region" description="Polar residues" evidence="1">
    <location>
        <begin position="60"/>
        <end position="74"/>
    </location>
</feature>
<name>A0A9D4CAC4_DREPO</name>
<keyword evidence="3" id="KW-1185">Reference proteome</keyword>
<proteinExistence type="predicted"/>
<comment type="caution">
    <text evidence="2">The sequence shown here is derived from an EMBL/GenBank/DDBJ whole genome shotgun (WGS) entry which is preliminary data.</text>
</comment>
<gene>
    <name evidence="2" type="ORF">DPMN_063346</name>
</gene>
<dbReference type="AlphaFoldDB" id="A0A9D4CAC4"/>